<evidence type="ECO:0000313" key="2">
    <source>
        <dbReference type="Proteomes" id="UP000216752"/>
    </source>
</evidence>
<gene>
    <name evidence="1" type="ORF">SPSIL_047250</name>
</gene>
<protein>
    <recommendedName>
        <fullName evidence="3">Chromosome partition protein Smc</fullName>
    </recommendedName>
</protein>
<organism evidence="1 2">
    <name type="scientific">Sporomusa silvacetica DSM 10669</name>
    <dbReference type="NCBI Taxonomy" id="1123289"/>
    <lineage>
        <taxon>Bacteria</taxon>
        <taxon>Bacillati</taxon>
        <taxon>Bacillota</taxon>
        <taxon>Negativicutes</taxon>
        <taxon>Selenomonadales</taxon>
        <taxon>Sporomusaceae</taxon>
        <taxon>Sporomusa</taxon>
    </lineage>
</organism>
<sequence length="138" mass="15538">MENTDLLQAIRSMIQEEIQPIKEEITTIKSDMGTLKSDMGTLKSDMDTIKADTSALKSGMDTVKADISTIQSTMATKADITRLENKIEQYGEVQQKDIYHLLQLTSKKVDNIHEDLKSLAEVTGEHEMKIRSLARRPV</sequence>
<dbReference type="SUPFAM" id="SSF58100">
    <property type="entry name" value="Bacterial hemolysins"/>
    <property type="match status" value="1"/>
</dbReference>
<name>A0ABZ3ISV4_9FIRM</name>
<evidence type="ECO:0008006" key="3">
    <source>
        <dbReference type="Google" id="ProtNLM"/>
    </source>
</evidence>
<dbReference type="EMBL" id="CP155573">
    <property type="protein sequence ID" value="XFO68502.1"/>
    <property type="molecule type" value="Genomic_DNA"/>
</dbReference>
<proteinExistence type="predicted"/>
<dbReference type="Proteomes" id="UP000216752">
    <property type="component" value="Chromosome"/>
</dbReference>
<accession>A0ABZ3ISV4</accession>
<dbReference type="Gene3D" id="1.20.5.190">
    <property type="match status" value="1"/>
</dbReference>
<evidence type="ECO:0000313" key="1">
    <source>
        <dbReference type="EMBL" id="XFO68502.1"/>
    </source>
</evidence>
<keyword evidence="2" id="KW-1185">Reference proteome</keyword>
<reference evidence="1" key="1">
    <citation type="submission" date="2024-05" db="EMBL/GenBank/DDBJ databases">
        <title>Isolation and characterization of Sporomusa carbonis sp. nov., a carboxydotrophic hydrogenogen in the genus of Sporomusa isolated from a charcoal burning pile.</title>
        <authorList>
            <person name="Boeer T."/>
            <person name="Rosenbaum F."/>
            <person name="Eysell L."/>
            <person name="Mueller V."/>
            <person name="Daniel R."/>
            <person name="Poehlein A."/>
        </authorList>
    </citation>
    <scope>NUCLEOTIDE SEQUENCE [LARGE SCALE GENOMIC DNA]</scope>
    <source>
        <strain evidence="1">DSM 10669</strain>
    </source>
</reference>